<evidence type="ECO:0000313" key="6">
    <source>
        <dbReference type="Proteomes" id="UP000030700"/>
    </source>
</evidence>
<dbReference type="Gene3D" id="1.10.287.950">
    <property type="entry name" value="Methyl-accepting chemotaxis protein"/>
    <property type="match status" value="1"/>
</dbReference>
<evidence type="ECO:0000256" key="3">
    <source>
        <dbReference type="SAM" id="Phobius"/>
    </source>
</evidence>
<proteinExistence type="predicted"/>
<keyword evidence="3" id="KW-1133">Transmembrane helix</keyword>
<keyword evidence="6" id="KW-1185">Reference proteome</keyword>
<protein>
    <submittedName>
        <fullName evidence="5">Methyl-accepting chemotaxis sensory transducer with GAF sensor</fullName>
    </submittedName>
</protein>
<dbReference type="HOGENOM" id="CLU_522412_0_0_0"/>
<evidence type="ECO:0000256" key="2">
    <source>
        <dbReference type="PROSITE-ProRule" id="PRU00284"/>
    </source>
</evidence>
<organism evidence="5">
    <name type="scientific">Candidatus Moduliflexus flocculans</name>
    <dbReference type="NCBI Taxonomy" id="1499966"/>
    <lineage>
        <taxon>Bacteria</taxon>
        <taxon>Candidatus Moduliflexota</taxon>
        <taxon>Candidatus Moduliflexia</taxon>
        <taxon>Candidatus Moduliflexales</taxon>
        <taxon>Candidatus Moduliflexaceae</taxon>
    </lineage>
</organism>
<dbReference type="EMBL" id="DF820457">
    <property type="protein sequence ID" value="GAK51271.1"/>
    <property type="molecule type" value="Genomic_DNA"/>
</dbReference>
<keyword evidence="3" id="KW-0812">Transmembrane</keyword>
<keyword evidence="3" id="KW-0472">Membrane</keyword>
<feature type="transmembrane region" description="Helical" evidence="3">
    <location>
        <begin position="172"/>
        <end position="197"/>
    </location>
</feature>
<gene>
    <name evidence="5" type="ORF">U14_02514</name>
</gene>
<evidence type="ECO:0000256" key="1">
    <source>
        <dbReference type="ARBA" id="ARBA00023224"/>
    </source>
</evidence>
<accession>A0A081BLK5</accession>
<dbReference type="PANTHER" id="PTHR32089">
    <property type="entry name" value="METHYL-ACCEPTING CHEMOTAXIS PROTEIN MCPB"/>
    <property type="match status" value="1"/>
</dbReference>
<evidence type="ECO:0000259" key="4">
    <source>
        <dbReference type="PROSITE" id="PS50111"/>
    </source>
</evidence>
<dbReference type="STRING" id="1499966.U14_02514"/>
<dbReference type="PANTHER" id="PTHR32089:SF112">
    <property type="entry name" value="LYSOZYME-LIKE PROTEIN-RELATED"/>
    <property type="match status" value="1"/>
</dbReference>
<sequence>MAAHTSGILPRHLRKSYQFFAIISGILLLSGNILLYRAIRHTEIDNIRMRVRVLVQQQLQIAAYSLRQRETALLAQTSEWLLRQQGVRYLVITDVEHHPFFAKSAFSESEFTLPEEFRRPFCSNENISEYDSRLSGEPILRVDADIRSGQRPSNCVGMLYLGVSLKNAERSLWSLLAVSCSFSALLFGGVLTAAIIFSHQTTNVLQGINRSLLELISTDSPASQLGGSTPQVVIETTIGRVAAHCAWLRERLHTMTSQCSQAFNDLTTIAEAQMGNGHRHVSLALQYAQLTGACLKAFSEQASNAQQINEIAAATLRSTRALDGNIERFANGLDEMRDSVENNLERVKILTDTIRKIRNAVKTITSIADLTKLIAFNASIEAAGAGKSGGRFSIVATEVRRLANTVVNSVEEIEKLVSSIETAAADLQVSSEIGRHKVAEERTLMFELHGLLQQTEELLQRTSTSAQGLVASMQQSAEDRERLSADMQTLTDEAEQIAYNHLQVLESVKNLDALIVRGENV</sequence>
<reference evidence="5" key="1">
    <citation type="journal article" date="2015" name="PeerJ">
        <title>First genomic representation of candidate bacterial phylum KSB3 points to enhanced environmental sensing as a trigger of wastewater bulking.</title>
        <authorList>
            <person name="Sekiguchi Y."/>
            <person name="Ohashi A."/>
            <person name="Parks D.H."/>
            <person name="Yamauchi T."/>
            <person name="Tyson G.W."/>
            <person name="Hugenholtz P."/>
        </authorList>
    </citation>
    <scope>NUCLEOTIDE SEQUENCE [LARGE SCALE GENOMIC DNA]</scope>
</reference>
<keyword evidence="1 2" id="KW-0807">Transducer</keyword>
<feature type="domain" description="Methyl-accepting transducer" evidence="4">
    <location>
        <begin position="299"/>
        <end position="491"/>
    </location>
</feature>
<dbReference type="SMART" id="SM00283">
    <property type="entry name" value="MA"/>
    <property type="match status" value="1"/>
</dbReference>
<dbReference type="Pfam" id="PF00015">
    <property type="entry name" value="MCPsignal"/>
    <property type="match status" value="1"/>
</dbReference>
<dbReference type="PROSITE" id="PS50111">
    <property type="entry name" value="CHEMOTAXIS_TRANSDUC_2"/>
    <property type="match status" value="1"/>
</dbReference>
<evidence type="ECO:0000313" key="5">
    <source>
        <dbReference type="EMBL" id="GAK51271.1"/>
    </source>
</evidence>
<dbReference type="AlphaFoldDB" id="A0A081BLK5"/>
<dbReference type="GO" id="GO:0016020">
    <property type="term" value="C:membrane"/>
    <property type="evidence" value="ECO:0007669"/>
    <property type="project" value="InterPro"/>
</dbReference>
<feature type="transmembrane region" description="Helical" evidence="3">
    <location>
        <begin position="19"/>
        <end position="39"/>
    </location>
</feature>
<dbReference type="InterPro" id="IPR004089">
    <property type="entry name" value="MCPsignal_dom"/>
</dbReference>
<dbReference type="GO" id="GO:0007165">
    <property type="term" value="P:signal transduction"/>
    <property type="evidence" value="ECO:0007669"/>
    <property type="project" value="UniProtKB-KW"/>
</dbReference>
<dbReference type="Proteomes" id="UP000030700">
    <property type="component" value="Unassembled WGS sequence"/>
</dbReference>
<dbReference type="SUPFAM" id="SSF58104">
    <property type="entry name" value="Methyl-accepting chemotaxis protein (MCP) signaling domain"/>
    <property type="match status" value="1"/>
</dbReference>
<name>A0A081BLK5_9BACT</name>